<dbReference type="EMBL" id="CAJNOQ010006592">
    <property type="protein sequence ID" value="CAF1140634.1"/>
    <property type="molecule type" value="Genomic_DNA"/>
</dbReference>
<dbReference type="EMBL" id="CAJOBA010040082">
    <property type="protein sequence ID" value="CAF4088597.1"/>
    <property type="molecule type" value="Genomic_DNA"/>
</dbReference>
<comment type="caution">
    <text evidence="1">The sequence shown here is derived from an EMBL/GenBank/DDBJ whole genome shotgun (WGS) entry which is preliminary data.</text>
</comment>
<evidence type="ECO:0000313" key="2">
    <source>
        <dbReference type="EMBL" id="CAF1283666.1"/>
    </source>
</evidence>
<evidence type="ECO:0000313" key="1">
    <source>
        <dbReference type="EMBL" id="CAF1140634.1"/>
    </source>
</evidence>
<evidence type="ECO:0000313" key="3">
    <source>
        <dbReference type="EMBL" id="CAF3904314.1"/>
    </source>
</evidence>
<dbReference type="EMBL" id="CAJNOK010018514">
    <property type="protein sequence ID" value="CAF1283666.1"/>
    <property type="molecule type" value="Genomic_DNA"/>
</dbReference>
<protein>
    <submittedName>
        <fullName evidence="1">Uncharacterized protein</fullName>
    </submittedName>
</protein>
<proteinExistence type="predicted"/>
<keyword evidence="5" id="KW-1185">Reference proteome</keyword>
<dbReference type="Proteomes" id="UP000663829">
    <property type="component" value="Unassembled WGS sequence"/>
</dbReference>
<dbReference type="Proteomes" id="UP000682733">
    <property type="component" value="Unassembled WGS sequence"/>
</dbReference>
<name>A0A814RYB3_9BILA</name>
<dbReference type="Proteomes" id="UP000677228">
    <property type="component" value="Unassembled WGS sequence"/>
</dbReference>
<reference evidence="1" key="1">
    <citation type="submission" date="2021-02" db="EMBL/GenBank/DDBJ databases">
        <authorList>
            <person name="Nowell W R."/>
        </authorList>
    </citation>
    <scope>NUCLEOTIDE SEQUENCE</scope>
</reference>
<dbReference type="Proteomes" id="UP000681722">
    <property type="component" value="Unassembled WGS sequence"/>
</dbReference>
<gene>
    <name evidence="1" type="ORF">GPM918_LOCUS20666</name>
    <name evidence="2" type="ORF">OVA965_LOCUS27761</name>
    <name evidence="3" type="ORF">SRO942_LOCUS20663</name>
    <name evidence="4" type="ORF">TMI583_LOCUS28509</name>
</gene>
<accession>A0A814RYB3</accession>
<dbReference type="AlphaFoldDB" id="A0A814RYB3"/>
<organism evidence="1 5">
    <name type="scientific">Didymodactylos carnosus</name>
    <dbReference type="NCBI Taxonomy" id="1234261"/>
    <lineage>
        <taxon>Eukaryota</taxon>
        <taxon>Metazoa</taxon>
        <taxon>Spiralia</taxon>
        <taxon>Gnathifera</taxon>
        <taxon>Rotifera</taxon>
        <taxon>Eurotatoria</taxon>
        <taxon>Bdelloidea</taxon>
        <taxon>Philodinida</taxon>
        <taxon>Philodinidae</taxon>
        <taxon>Didymodactylos</taxon>
    </lineage>
</organism>
<dbReference type="EMBL" id="CAJOBC010006592">
    <property type="protein sequence ID" value="CAF3904314.1"/>
    <property type="molecule type" value="Genomic_DNA"/>
</dbReference>
<evidence type="ECO:0000313" key="5">
    <source>
        <dbReference type="Proteomes" id="UP000663829"/>
    </source>
</evidence>
<evidence type="ECO:0000313" key="4">
    <source>
        <dbReference type="EMBL" id="CAF4088597.1"/>
    </source>
</evidence>
<sequence length="88" mass="9932">MRRVLEKLSVLNLTGIKLVYARDFVSGSNDEELELLSLLYADDVAAADNPPDIELFIRTFDEVSQEFGLTMSIKKTCILPVRQLKEDA</sequence>